<proteinExistence type="predicted"/>
<sequence length="81" mass="9312">MLHELAASRRRVRIYYGRETGYVDTAITQVFDKFGMVRIELHNMLLPVNSIAKIVLDPGEDSASADSANRVRRMDNRLHRP</sequence>
<comment type="caution">
    <text evidence="2">The sequence shown here is derived from an EMBL/GenBank/DDBJ whole genome shotgun (WGS) entry which is preliminary data.</text>
</comment>
<evidence type="ECO:0000313" key="2">
    <source>
        <dbReference type="EMBL" id="MFC7749075.1"/>
    </source>
</evidence>
<evidence type="ECO:0000256" key="1">
    <source>
        <dbReference type="SAM" id="MobiDB-lite"/>
    </source>
</evidence>
<organism evidence="2 3">
    <name type="scientific">Paenibacillus thermoaerophilus</name>
    <dbReference type="NCBI Taxonomy" id="1215385"/>
    <lineage>
        <taxon>Bacteria</taxon>
        <taxon>Bacillati</taxon>
        <taxon>Bacillota</taxon>
        <taxon>Bacilli</taxon>
        <taxon>Bacillales</taxon>
        <taxon>Paenibacillaceae</taxon>
        <taxon>Paenibacillus</taxon>
    </lineage>
</organism>
<gene>
    <name evidence="2" type="ORF">ACFQWB_03825</name>
</gene>
<accession>A0ABW2V2P8</accession>
<reference evidence="3" key="1">
    <citation type="journal article" date="2019" name="Int. J. Syst. Evol. Microbiol.">
        <title>The Global Catalogue of Microorganisms (GCM) 10K type strain sequencing project: providing services to taxonomists for standard genome sequencing and annotation.</title>
        <authorList>
            <consortium name="The Broad Institute Genomics Platform"/>
            <consortium name="The Broad Institute Genome Sequencing Center for Infectious Disease"/>
            <person name="Wu L."/>
            <person name="Ma J."/>
        </authorList>
    </citation>
    <scope>NUCLEOTIDE SEQUENCE [LARGE SCALE GENOMIC DNA]</scope>
    <source>
        <strain evidence="3">JCM 18657</strain>
    </source>
</reference>
<feature type="compositionally biased region" description="Basic and acidic residues" evidence="1">
    <location>
        <begin position="72"/>
        <end position="81"/>
    </location>
</feature>
<protein>
    <submittedName>
        <fullName evidence="2">Uncharacterized protein</fullName>
    </submittedName>
</protein>
<feature type="region of interest" description="Disordered" evidence="1">
    <location>
        <begin position="60"/>
        <end position="81"/>
    </location>
</feature>
<keyword evidence="3" id="KW-1185">Reference proteome</keyword>
<evidence type="ECO:0000313" key="3">
    <source>
        <dbReference type="Proteomes" id="UP001596528"/>
    </source>
</evidence>
<dbReference type="Proteomes" id="UP001596528">
    <property type="component" value="Unassembled WGS sequence"/>
</dbReference>
<dbReference type="RefSeq" id="WP_138789374.1">
    <property type="nucleotide sequence ID" value="NZ_JBHTGQ010000009.1"/>
</dbReference>
<name>A0ABW2V2P8_9BACL</name>
<dbReference type="EMBL" id="JBHTGQ010000009">
    <property type="protein sequence ID" value="MFC7749075.1"/>
    <property type="molecule type" value="Genomic_DNA"/>
</dbReference>